<keyword evidence="3" id="KW-1185">Reference proteome</keyword>
<dbReference type="PANTHER" id="PTHR33710">
    <property type="entry name" value="BNAC02G09200D PROTEIN"/>
    <property type="match status" value="1"/>
</dbReference>
<accession>A0AAP0ET89</accession>
<feature type="region of interest" description="Disordered" evidence="1">
    <location>
        <begin position="1"/>
        <end position="20"/>
    </location>
</feature>
<dbReference type="EMBL" id="JBBNAE010000009">
    <property type="protein sequence ID" value="KAK9096243.1"/>
    <property type="molecule type" value="Genomic_DNA"/>
</dbReference>
<comment type="caution">
    <text evidence="2">The sequence shown here is derived from an EMBL/GenBank/DDBJ whole genome shotgun (WGS) entry which is preliminary data.</text>
</comment>
<protein>
    <submittedName>
        <fullName evidence="2">Uncharacterized protein</fullName>
    </submittedName>
</protein>
<proteinExistence type="predicted"/>
<name>A0AAP0ET89_9MAGN</name>
<dbReference type="Proteomes" id="UP001417504">
    <property type="component" value="Unassembled WGS sequence"/>
</dbReference>
<dbReference type="AlphaFoldDB" id="A0AAP0ET89"/>
<gene>
    <name evidence="2" type="ORF">Sjap_021740</name>
</gene>
<organism evidence="2 3">
    <name type="scientific">Stephania japonica</name>
    <dbReference type="NCBI Taxonomy" id="461633"/>
    <lineage>
        <taxon>Eukaryota</taxon>
        <taxon>Viridiplantae</taxon>
        <taxon>Streptophyta</taxon>
        <taxon>Embryophyta</taxon>
        <taxon>Tracheophyta</taxon>
        <taxon>Spermatophyta</taxon>
        <taxon>Magnoliopsida</taxon>
        <taxon>Ranunculales</taxon>
        <taxon>Menispermaceae</taxon>
        <taxon>Menispermoideae</taxon>
        <taxon>Cissampelideae</taxon>
        <taxon>Stephania</taxon>
    </lineage>
</organism>
<evidence type="ECO:0000313" key="2">
    <source>
        <dbReference type="EMBL" id="KAK9096243.1"/>
    </source>
</evidence>
<reference evidence="2 3" key="1">
    <citation type="submission" date="2024-01" db="EMBL/GenBank/DDBJ databases">
        <title>Genome assemblies of Stephania.</title>
        <authorList>
            <person name="Yang L."/>
        </authorList>
    </citation>
    <scope>NUCLEOTIDE SEQUENCE [LARGE SCALE GENOMIC DNA]</scope>
    <source>
        <strain evidence="2">QJT</strain>
        <tissue evidence="2">Leaf</tissue>
    </source>
</reference>
<dbReference type="PANTHER" id="PTHR33710:SF71">
    <property type="entry name" value="ENDONUCLEASE_EXONUCLEASE_PHOSPHATASE DOMAIN-CONTAINING PROTEIN"/>
    <property type="match status" value="1"/>
</dbReference>
<evidence type="ECO:0000256" key="1">
    <source>
        <dbReference type="SAM" id="MobiDB-lite"/>
    </source>
</evidence>
<evidence type="ECO:0000313" key="3">
    <source>
        <dbReference type="Proteomes" id="UP001417504"/>
    </source>
</evidence>
<sequence length="106" mass="12003">MPLASATITPAVPSLPRSTTASRRLPFTEARWGARLGAVPCSRFQKWILLNEMVDLGFYGPKFTWNRGLLFERLDKSLGNKGWMIRFPNSKVYHLAKSIQIIGCYS</sequence>